<dbReference type="PANTHER" id="PTHR45947:SF3">
    <property type="entry name" value="SULFOQUINOVOSYL TRANSFERASE SQD2"/>
    <property type="match status" value="1"/>
</dbReference>
<dbReference type="Gene3D" id="3.40.50.2000">
    <property type="entry name" value="Glycogen Phosphorylase B"/>
    <property type="match status" value="2"/>
</dbReference>
<evidence type="ECO:0000313" key="7">
    <source>
        <dbReference type="Proteomes" id="UP001197247"/>
    </source>
</evidence>
<dbReference type="Pfam" id="PF00534">
    <property type="entry name" value="Glycos_transf_1"/>
    <property type="match status" value="1"/>
</dbReference>
<keyword evidence="1 6" id="KW-0328">Glycosyltransferase</keyword>
<evidence type="ECO:0000256" key="3">
    <source>
        <dbReference type="SAM" id="MobiDB-lite"/>
    </source>
</evidence>
<proteinExistence type="predicted"/>
<keyword evidence="7" id="KW-1185">Reference proteome</keyword>
<accession>A0ABS5TEK4</accession>
<dbReference type="InterPro" id="IPR028098">
    <property type="entry name" value="Glyco_trans_4-like_N"/>
</dbReference>
<protein>
    <submittedName>
        <fullName evidence="6">Glycosyltransferase</fullName>
        <ecNumber evidence="6">2.4.-.-</ecNumber>
    </submittedName>
</protein>
<evidence type="ECO:0000256" key="1">
    <source>
        <dbReference type="ARBA" id="ARBA00022676"/>
    </source>
</evidence>
<dbReference type="PANTHER" id="PTHR45947">
    <property type="entry name" value="SULFOQUINOVOSYL TRANSFERASE SQD2"/>
    <property type="match status" value="1"/>
</dbReference>
<dbReference type="EMBL" id="JAHBAY010000004">
    <property type="protein sequence ID" value="MBT0769476.1"/>
    <property type="molecule type" value="Genomic_DNA"/>
</dbReference>
<dbReference type="InterPro" id="IPR001296">
    <property type="entry name" value="Glyco_trans_1"/>
</dbReference>
<feature type="compositionally biased region" description="Low complexity" evidence="3">
    <location>
        <begin position="384"/>
        <end position="394"/>
    </location>
</feature>
<dbReference type="SUPFAM" id="SSF53756">
    <property type="entry name" value="UDP-Glycosyltransferase/glycogen phosphorylase"/>
    <property type="match status" value="1"/>
</dbReference>
<name>A0ABS5TEK4_9ACTN</name>
<dbReference type="GO" id="GO:0016757">
    <property type="term" value="F:glycosyltransferase activity"/>
    <property type="evidence" value="ECO:0007669"/>
    <property type="project" value="UniProtKB-KW"/>
</dbReference>
<dbReference type="InterPro" id="IPR050194">
    <property type="entry name" value="Glycosyltransferase_grp1"/>
</dbReference>
<feature type="domain" description="Glycosyltransferase subfamily 4-like N-terminal" evidence="5">
    <location>
        <begin position="17"/>
        <end position="177"/>
    </location>
</feature>
<dbReference type="RefSeq" id="WP_214155778.1">
    <property type="nucleotide sequence ID" value="NZ_JAHBAY010000004.1"/>
</dbReference>
<reference evidence="6 7" key="1">
    <citation type="submission" date="2021-05" db="EMBL/GenBank/DDBJ databases">
        <title>Kineosporia and Streptomyces sp. nov. two new marine actinobacteria isolated from Coral.</title>
        <authorList>
            <person name="Buangrab K."/>
            <person name="Sutthacheep M."/>
            <person name="Yeemin T."/>
            <person name="Harunari E."/>
            <person name="Igarashi Y."/>
            <person name="Kanchanasin P."/>
            <person name="Tanasupawat S."/>
            <person name="Phongsopitanun W."/>
        </authorList>
    </citation>
    <scope>NUCLEOTIDE SEQUENCE [LARGE SCALE GENOMIC DNA]</scope>
    <source>
        <strain evidence="6 7">J2-2</strain>
    </source>
</reference>
<evidence type="ECO:0000313" key="6">
    <source>
        <dbReference type="EMBL" id="MBT0769476.1"/>
    </source>
</evidence>
<dbReference type="Proteomes" id="UP001197247">
    <property type="component" value="Unassembled WGS sequence"/>
</dbReference>
<feature type="region of interest" description="Disordered" evidence="3">
    <location>
        <begin position="378"/>
        <end position="408"/>
    </location>
</feature>
<sequence>MKIAVITSLAGPGSVAGGVWEVVVNQVTALRETGHEVTVVAGWLGEAPPSHLRGFPVTLVPVRPVVKPMGLRLLVGRGWKQAVLGSLVDADLAHVHVCRDFLSLNAVQTASHSRVPVVAQPHGMLQEPRNFIFKAFDRCFTRPTLRRVSRFLTITDAEVPQLSSFGIATVGHTTIHNSAAAPSRAWGPPPGRPRLLFASRLHPRKQVMVFAQAVMRLRALGHDVQGVVAGSDEGDLSALRKFCAESPDQQGIQYVGELSREELDEQLSQATAFVFPSRHEPFGLILVEALAIGTPVVSTTETPLRHIISQADAARFAEPTVEAITESLSGLLGDPARQTALSENGRRLYHKRWTKDVMVQNLTGLYVDVIQRNLAEETEFRGQSAPRRASPSALRPRRSRPSMDEFQA</sequence>
<feature type="domain" description="Glycosyl transferase family 1" evidence="4">
    <location>
        <begin position="186"/>
        <end position="347"/>
    </location>
</feature>
<dbReference type="EC" id="2.4.-.-" evidence="6"/>
<comment type="caution">
    <text evidence="6">The sequence shown here is derived from an EMBL/GenBank/DDBJ whole genome shotgun (WGS) entry which is preliminary data.</text>
</comment>
<evidence type="ECO:0000259" key="5">
    <source>
        <dbReference type="Pfam" id="PF13439"/>
    </source>
</evidence>
<evidence type="ECO:0000256" key="2">
    <source>
        <dbReference type="ARBA" id="ARBA00022679"/>
    </source>
</evidence>
<keyword evidence="2 6" id="KW-0808">Transferase</keyword>
<dbReference type="Pfam" id="PF13439">
    <property type="entry name" value="Glyco_transf_4"/>
    <property type="match status" value="1"/>
</dbReference>
<evidence type="ECO:0000259" key="4">
    <source>
        <dbReference type="Pfam" id="PF00534"/>
    </source>
</evidence>
<organism evidence="6 7">
    <name type="scientific">Kineosporia corallincola</name>
    <dbReference type="NCBI Taxonomy" id="2835133"/>
    <lineage>
        <taxon>Bacteria</taxon>
        <taxon>Bacillati</taxon>
        <taxon>Actinomycetota</taxon>
        <taxon>Actinomycetes</taxon>
        <taxon>Kineosporiales</taxon>
        <taxon>Kineosporiaceae</taxon>
        <taxon>Kineosporia</taxon>
    </lineage>
</organism>
<gene>
    <name evidence="6" type="ORF">KIH74_11130</name>
</gene>